<dbReference type="Proteomes" id="UP000655868">
    <property type="component" value="Unassembled WGS sequence"/>
</dbReference>
<dbReference type="InterPro" id="IPR036291">
    <property type="entry name" value="NAD(P)-bd_dom_sf"/>
</dbReference>
<dbReference type="SMART" id="SM00829">
    <property type="entry name" value="PKS_ER"/>
    <property type="match status" value="1"/>
</dbReference>
<dbReference type="EMBL" id="JAEMNV010000007">
    <property type="protein sequence ID" value="MBJ8341237.1"/>
    <property type="molecule type" value="Genomic_DNA"/>
</dbReference>
<dbReference type="RefSeq" id="WP_199706127.1">
    <property type="nucleotide sequence ID" value="NZ_JAEMNV010000007.1"/>
</dbReference>
<dbReference type="InterPro" id="IPR002364">
    <property type="entry name" value="Quin_OxRdtase/zeta-crystal_CS"/>
</dbReference>
<feature type="domain" description="Enoyl reductase (ER)" evidence="2">
    <location>
        <begin position="10"/>
        <end position="329"/>
    </location>
</feature>
<dbReference type="Pfam" id="PF08240">
    <property type="entry name" value="ADH_N"/>
    <property type="match status" value="1"/>
</dbReference>
<dbReference type="Gene3D" id="3.90.180.10">
    <property type="entry name" value="Medium-chain alcohol dehydrogenases, catalytic domain"/>
    <property type="match status" value="1"/>
</dbReference>
<dbReference type="PROSITE" id="PS01162">
    <property type="entry name" value="QOR_ZETA_CRYSTAL"/>
    <property type="match status" value="1"/>
</dbReference>
<dbReference type="SUPFAM" id="SSF51735">
    <property type="entry name" value="NAD(P)-binding Rossmann-fold domains"/>
    <property type="match status" value="1"/>
</dbReference>
<dbReference type="InterPro" id="IPR020843">
    <property type="entry name" value="ER"/>
</dbReference>
<keyword evidence="1" id="KW-0560">Oxidoreductase</keyword>
<dbReference type="PANTHER" id="PTHR11695:SF294">
    <property type="entry name" value="RETICULON-4-INTERACTING PROTEIN 1, MITOCHONDRIAL"/>
    <property type="match status" value="1"/>
</dbReference>
<evidence type="ECO:0000256" key="1">
    <source>
        <dbReference type="ARBA" id="ARBA00023002"/>
    </source>
</evidence>
<accession>A0A934U5D1</accession>
<dbReference type="Gene3D" id="3.40.50.720">
    <property type="entry name" value="NAD(P)-binding Rossmann-like Domain"/>
    <property type="match status" value="1"/>
</dbReference>
<dbReference type="PANTHER" id="PTHR11695">
    <property type="entry name" value="ALCOHOL DEHYDROGENASE RELATED"/>
    <property type="match status" value="1"/>
</dbReference>
<dbReference type="GO" id="GO:0016491">
    <property type="term" value="F:oxidoreductase activity"/>
    <property type="evidence" value="ECO:0007669"/>
    <property type="project" value="UniProtKB-KW"/>
</dbReference>
<dbReference type="InterPro" id="IPR013154">
    <property type="entry name" value="ADH-like_N"/>
</dbReference>
<gene>
    <name evidence="3" type="ORF">JGU71_20335</name>
</gene>
<dbReference type="GO" id="GO:0008270">
    <property type="term" value="F:zinc ion binding"/>
    <property type="evidence" value="ECO:0007669"/>
    <property type="project" value="InterPro"/>
</dbReference>
<dbReference type="Pfam" id="PF13602">
    <property type="entry name" value="ADH_zinc_N_2"/>
    <property type="match status" value="1"/>
</dbReference>
<name>A0A934U5D1_9NOCA</name>
<sequence length="332" mass="35721">MKAYVVDKYGKDGLRAADLPLPVVGSNDVLVKVSAASINPLDTMVRNGEFKQLLKYKTPFVLGHDVAGVITQVGSAVRDLKVDDEIYSRPRDLRIGTFAEYIAVDREDVALKPTSLTLHEAAAVPLVALAAHQVLVDRAHVKPGQKVLVHAGAGGLGSTVIQLAKHLGAHVATTANGRDTDRLRDLGADEVVDYTKQDFSQFLSDYDFVLDSLGGKNLEKSLTVLKPGGLAIGVAGPPDSAFAKQLGLPFFMGLPLDFLSRKIRGAAKNQGVHYEFFFMHASGAQLRELASLYDAGALRPVLDRTFPFDQTLEALAYVEQGKAKGKVVITTD</sequence>
<dbReference type="CDD" id="cd05289">
    <property type="entry name" value="MDR_like_2"/>
    <property type="match status" value="1"/>
</dbReference>
<reference evidence="3" key="1">
    <citation type="submission" date="2020-12" db="EMBL/GenBank/DDBJ databases">
        <title>Antrihabitans popcorni sp. nov. and Antrihabitans auranticaus sp. nov., isolated from a larva cave.</title>
        <authorList>
            <person name="Lee S.D."/>
            <person name="Kim I.S."/>
        </authorList>
    </citation>
    <scope>NUCLEOTIDE SEQUENCE</scope>
    <source>
        <strain evidence="3">YC3-6</strain>
    </source>
</reference>
<evidence type="ECO:0000313" key="3">
    <source>
        <dbReference type="EMBL" id="MBJ8341237.1"/>
    </source>
</evidence>
<proteinExistence type="predicted"/>
<evidence type="ECO:0000313" key="4">
    <source>
        <dbReference type="Proteomes" id="UP000655868"/>
    </source>
</evidence>
<protein>
    <submittedName>
        <fullName evidence="3">NADP-dependent oxidoreductase</fullName>
    </submittedName>
</protein>
<dbReference type="SUPFAM" id="SSF50129">
    <property type="entry name" value="GroES-like"/>
    <property type="match status" value="1"/>
</dbReference>
<dbReference type="AlphaFoldDB" id="A0A934U5D1"/>
<dbReference type="InterPro" id="IPR050700">
    <property type="entry name" value="YIM1/Zinc_Alcohol_DH_Fams"/>
</dbReference>
<evidence type="ECO:0000259" key="2">
    <source>
        <dbReference type="SMART" id="SM00829"/>
    </source>
</evidence>
<comment type="caution">
    <text evidence="3">The sequence shown here is derived from an EMBL/GenBank/DDBJ whole genome shotgun (WGS) entry which is preliminary data.</text>
</comment>
<keyword evidence="4" id="KW-1185">Reference proteome</keyword>
<organism evidence="3 4">
    <name type="scientific">Antrihabitans stalagmiti</name>
    <dbReference type="NCBI Taxonomy" id="2799499"/>
    <lineage>
        <taxon>Bacteria</taxon>
        <taxon>Bacillati</taxon>
        <taxon>Actinomycetota</taxon>
        <taxon>Actinomycetes</taxon>
        <taxon>Mycobacteriales</taxon>
        <taxon>Nocardiaceae</taxon>
        <taxon>Antrihabitans</taxon>
    </lineage>
</organism>
<dbReference type="InterPro" id="IPR011032">
    <property type="entry name" value="GroES-like_sf"/>
</dbReference>